<dbReference type="Proteomes" id="UP000012249">
    <property type="component" value="Unassembled WGS sequence"/>
</dbReference>
<protein>
    <submittedName>
        <fullName evidence="1">Uncharacterized protein</fullName>
    </submittedName>
</protein>
<reference evidence="1 2" key="1">
    <citation type="submission" date="2013-02" db="EMBL/GenBank/DDBJ databases">
        <authorList>
            <person name="Harkins D.M."/>
            <person name="Durkin A.S."/>
            <person name="Brinkac L.M."/>
            <person name="Haft D.H."/>
            <person name="Selengut J.D."/>
            <person name="Sanka R."/>
            <person name="DePew J."/>
            <person name="Purushe J."/>
            <person name="Haake D.A."/>
            <person name="Matsunaga J."/>
            <person name="Vinetz J.M."/>
            <person name="Sutton G.G."/>
            <person name="Nierman W.C."/>
            <person name="Fouts D.E."/>
        </authorList>
    </citation>
    <scope>NUCLEOTIDE SEQUENCE [LARGE SCALE GENOMIC DNA]</scope>
    <source>
        <strain evidence="1 2">Ecochallenge</strain>
    </source>
</reference>
<organism evidence="1 2">
    <name type="scientific">Leptospira weilii str. Ecochallenge</name>
    <dbReference type="NCBI Taxonomy" id="1049986"/>
    <lineage>
        <taxon>Bacteria</taxon>
        <taxon>Pseudomonadati</taxon>
        <taxon>Spirochaetota</taxon>
        <taxon>Spirochaetia</taxon>
        <taxon>Leptospirales</taxon>
        <taxon>Leptospiraceae</taxon>
        <taxon>Leptospira</taxon>
    </lineage>
</organism>
<dbReference type="EMBL" id="AHMI02000332">
    <property type="protein sequence ID" value="EMY12020.1"/>
    <property type="molecule type" value="Genomic_DNA"/>
</dbReference>
<proteinExistence type="predicted"/>
<evidence type="ECO:0000313" key="2">
    <source>
        <dbReference type="Proteomes" id="UP000012249"/>
    </source>
</evidence>
<sequence>MKNLQPEEFQIPEQFSQFLGFRIKDFAEEKYAQVFEKADWSKVIGDVCKSVNSYWKELSETEKQPIGIFDIRWDEVATEYCIEFDYDLQCNDPKNAMSKGCVYNKPVIDYSKFIKENLKENPEGIWGIMGRDYLVMQDILCRISIEAILFTLKKNFSFRCSSNNRII</sequence>
<comment type="caution">
    <text evidence="1">The sequence shown here is derived from an EMBL/GenBank/DDBJ whole genome shotgun (WGS) entry which is preliminary data.</text>
</comment>
<name>N1U7E8_9LEPT</name>
<gene>
    <name evidence="1" type="ORF">LEP1GSC043_0231</name>
</gene>
<evidence type="ECO:0000313" key="1">
    <source>
        <dbReference type="EMBL" id="EMY12020.1"/>
    </source>
</evidence>
<dbReference type="AlphaFoldDB" id="N1U7E8"/>
<accession>N1U7E8</accession>